<evidence type="ECO:0008006" key="3">
    <source>
        <dbReference type="Google" id="ProtNLM"/>
    </source>
</evidence>
<evidence type="ECO:0000313" key="1">
    <source>
        <dbReference type="EMBL" id="PDY42070.1"/>
    </source>
</evidence>
<name>A0A2B5P394_9BACI</name>
<organism evidence="1 2">
    <name type="scientific">Bacillus wiedmannii</name>
    <dbReference type="NCBI Taxonomy" id="1890302"/>
    <lineage>
        <taxon>Bacteria</taxon>
        <taxon>Bacillati</taxon>
        <taxon>Bacillota</taxon>
        <taxon>Bacilli</taxon>
        <taxon>Bacillales</taxon>
        <taxon>Bacillaceae</taxon>
        <taxon>Bacillus</taxon>
        <taxon>Bacillus cereus group</taxon>
    </lineage>
</organism>
<proteinExistence type="predicted"/>
<accession>A0A2B5P394</accession>
<reference evidence="1 2" key="1">
    <citation type="submission" date="2017-09" db="EMBL/GenBank/DDBJ databases">
        <title>Large-scale bioinformatics analysis of Bacillus genomes uncovers conserved roles of natural products in bacterial physiology.</title>
        <authorList>
            <consortium name="Agbiome Team Llc"/>
            <person name="Bleich R.M."/>
            <person name="Grubbs K.J."/>
            <person name="Santa Maria K.C."/>
            <person name="Allen S.E."/>
            <person name="Farag S."/>
            <person name="Shank E.A."/>
            <person name="Bowers A."/>
        </authorList>
    </citation>
    <scope>NUCLEOTIDE SEQUENCE [LARGE SCALE GENOMIC DNA]</scope>
    <source>
        <strain evidence="1 2">AFS098222</strain>
    </source>
</reference>
<comment type="caution">
    <text evidence="1">The sequence shown here is derived from an EMBL/GenBank/DDBJ whole genome shotgun (WGS) entry which is preliminary data.</text>
</comment>
<dbReference type="Proteomes" id="UP000220111">
    <property type="component" value="Unassembled WGS sequence"/>
</dbReference>
<gene>
    <name evidence="1" type="ORF">COO17_08980</name>
</gene>
<dbReference type="RefSeq" id="WP_048560163.1">
    <property type="nucleotide sequence ID" value="NZ_CP133557.1"/>
</dbReference>
<protein>
    <recommendedName>
        <fullName evidence="3">Transport permease protein</fullName>
    </recommendedName>
</protein>
<dbReference type="EMBL" id="NVPQ01000017">
    <property type="protein sequence ID" value="PDY42070.1"/>
    <property type="molecule type" value="Genomic_DNA"/>
</dbReference>
<evidence type="ECO:0000313" key="2">
    <source>
        <dbReference type="Proteomes" id="UP000220111"/>
    </source>
</evidence>
<sequence length="245" mass="28053">MRRIFGFTILNIKILFSEKIALVWTVVLPVFIALIVQKNVLDSITTQADLINYLSLFWVFIIVSSYINGIGLQLARLREYGLLKTYSLIAGNKNIIIFATFLTQILFCFISLMLFNFIMCIIYNIQDFSFFLIPILLLLLGLPIGLVSLAFATVPFRESSISTIVNILTYPLFIVSLNSIKSIPDYIQILNPFKLMKDWNMFFIQISHGNLSVNFIMQGLFVLIIYSLVGLICLRKVNLLSQIQR</sequence>
<dbReference type="AlphaFoldDB" id="A0A2B5P394"/>